<evidence type="ECO:0000256" key="5">
    <source>
        <dbReference type="ARBA" id="ARBA00022741"/>
    </source>
</evidence>
<dbReference type="GO" id="GO:0004825">
    <property type="term" value="F:methionine-tRNA ligase activity"/>
    <property type="evidence" value="ECO:0007669"/>
    <property type="project" value="UniProtKB-EC"/>
</dbReference>
<dbReference type="SUPFAM" id="SSF47616">
    <property type="entry name" value="GST C-terminal domain-like"/>
    <property type="match status" value="1"/>
</dbReference>
<dbReference type="GO" id="GO:0006431">
    <property type="term" value="P:methionyl-tRNA aminoacylation"/>
    <property type="evidence" value="ECO:0007669"/>
    <property type="project" value="InterPro"/>
</dbReference>
<proteinExistence type="inferred from homology"/>
<keyword evidence="2" id="KW-0963">Cytoplasm</keyword>
<keyword evidence="6 13" id="KW-0067">ATP-binding</keyword>
<keyword evidence="7 12" id="KW-0694">RNA-binding</keyword>
<dbReference type="Pfam" id="PF01588">
    <property type="entry name" value="tRNA_bind"/>
    <property type="match status" value="1"/>
</dbReference>
<dbReference type="CDD" id="cd02799">
    <property type="entry name" value="tRNA_bind_EMAP-II_like"/>
    <property type="match status" value="1"/>
</dbReference>
<protein>
    <recommendedName>
        <fullName evidence="1">methionine--tRNA ligase</fullName>
        <ecNumber evidence="1">6.1.1.10</ecNumber>
    </recommendedName>
    <alternativeName>
        <fullName evidence="10">Methionyl-tRNA synthetase</fullName>
    </alternativeName>
</protein>
<dbReference type="Pfam" id="PF19303">
    <property type="entry name" value="Anticodon_3"/>
    <property type="match status" value="1"/>
</dbReference>
<dbReference type="InterPro" id="IPR002547">
    <property type="entry name" value="tRNA-bd_dom"/>
</dbReference>
<dbReference type="EC" id="6.1.1.10" evidence="1"/>
<evidence type="ECO:0000256" key="9">
    <source>
        <dbReference type="ARBA" id="ARBA00023146"/>
    </source>
</evidence>
<dbReference type="InterPro" id="IPR041872">
    <property type="entry name" value="Anticodon_Met"/>
</dbReference>
<evidence type="ECO:0000313" key="15">
    <source>
        <dbReference type="EMBL" id="CAD8703854.1"/>
    </source>
</evidence>
<keyword evidence="8 13" id="KW-0648">Protein biosynthesis</keyword>
<dbReference type="InterPro" id="IPR033911">
    <property type="entry name" value="MetRS_core"/>
</dbReference>
<dbReference type="Gene3D" id="3.40.50.620">
    <property type="entry name" value="HUPs"/>
    <property type="match status" value="1"/>
</dbReference>
<dbReference type="InterPro" id="IPR009080">
    <property type="entry name" value="tRNAsynth_Ia_anticodon-bd"/>
</dbReference>
<dbReference type="PANTHER" id="PTHR43326">
    <property type="entry name" value="METHIONYL-TRNA SYNTHETASE"/>
    <property type="match status" value="1"/>
</dbReference>
<dbReference type="PANTHER" id="PTHR43326:SF2">
    <property type="entry name" value="METHIONINE--TRNA LIGASE"/>
    <property type="match status" value="1"/>
</dbReference>
<evidence type="ECO:0000256" key="1">
    <source>
        <dbReference type="ARBA" id="ARBA00012838"/>
    </source>
</evidence>
<dbReference type="FunFam" id="2.170.220.10:FF:000002">
    <property type="entry name" value="Methionine--tRNA ligase"/>
    <property type="match status" value="1"/>
</dbReference>
<dbReference type="InterPro" id="IPR014758">
    <property type="entry name" value="Met-tRNA_synth"/>
</dbReference>
<keyword evidence="5 13" id="KW-0547">Nucleotide-binding</keyword>
<comment type="similarity">
    <text evidence="13">Belongs to the class-I aminoacyl-tRNA synthetase family.</text>
</comment>
<sequence length="943" mass="100558">MPSDALSRPPATTVELQLACRSADVRALKATIAASLAGTPVTLVPMVKGGEGYGGSQVVLRVPSQLKGPGMLLSDANAIARYLCGGVHAQSSLGSSERWATERWTEWEAMVLAPAVAVACASKDCDALGALLSATLDAQLSGASYVAGGSAPTLADVVIFSSLYPLLATTPAAPLPTATVKWFTALAVHAAFAAGCTLVKASATTAASLCAAEGQVLLLERMCNAPPADPSGEKFGITTAINYANGVPHMGHAYEAISADVIARYHRAYGRTVLFQTGADEHGQKIAEAAEVAGMTPIALCDKYVAAFQDLNRRVKISNDVYNRTTSDVHKRACAELFNRSKAAGDIYLDTYEGWYNVREETFVTETEAAATNYMDTVSGKPLKKMKEQSYFFKQSRYQQQLVAHIEQHPEFIQPARRRNEILARLREDPLRDLSVSRTTFDWGIQVPDAPGHVLYVWFDALTNYLTGAGWPDAPDGDGFLPADVHIIGKDIIWFHCVIWPCMLWSSGMPLPKTVFGHGFVTAQDGQKMSKSIGNVVDPLEQLAKYSSDSFRYYLMRNGVYGSDIPFSESNLVYVHNADLADVLGNLVHRATNLCDKNCEGIVPVCTPEAVFDISALRIQTETAMKAFAVQSACELAINAVKETNKYLTDAAPWAVKGEGAAARKAVIIRSTLEAVYAAAHFLAPFIPDAAAAVFEKLGTPAVPIWKLQRGENLGSGVAVCVGGILFAKHEVEGEVAAAAAASGFEAEGKSSKVKGGDNRSGKGVAVIAKKKEIAVDAPLDVSRLDLRVATVIKVWRHPDAEKLYVESVDLGEAGGARQVVSGLVDHITESEMVGARVVVVANMKPSKMRGVESQAMVLCGTGPDGKTEFVVPPAGVPNGERVVFSTFPGEPDDVLNPKKKVFEAVQTGFEILSDSTAAFKGCPFGTSQGTCRLTTLTAGSIK</sequence>
<evidence type="ECO:0000256" key="7">
    <source>
        <dbReference type="ARBA" id="ARBA00022884"/>
    </source>
</evidence>
<comment type="catalytic activity">
    <reaction evidence="11">
        <text>tRNA(Met) + L-methionine + ATP = L-methionyl-tRNA(Met) + AMP + diphosphate</text>
        <dbReference type="Rhea" id="RHEA:13481"/>
        <dbReference type="Rhea" id="RHEA-COMP:9667"/>
        <dbReference type="Rhea" id="RHEA-COMP:9698"/>
        <dbReference type="ChEBI" id="CHEBI:30616"/>
        <dbReference type="ChEBI" id="CHEBI:33019"/>
        <dbReference type="ChEBI" id="CHEBI:57844"/>
        <dbReference type="ChEBI" id="CHEBI:78442"/>
        <dbReference type="ChEBI" id="CHEBI:78530"/>
        <dbReference type="ChEBI" id="CHEBI:456215"/>
        <dbReference type="EC" id="6.1.1.10"/>
    </reaction>
</comment>
<dbReference type="SUPFAM" id="SSF50249">
    <property type="entry name" value="Nucleic acid-binding proteins"/>
    <property type="match status" value="1"/>
</dbReference>
<organism evidence="15">
    <name type="scientific">Mantoniella antarctica</name>
    <dbReference type="NCBI Taxonomy" id="81844"/>
    <lineage>
        <taxon>Eukaryota</taxon>
        <taxon>Viridiplantae</taxon>
        <taxon>Chlorophyta</taxon>
        <taxon>Mamiellophyceae</taxon>
        <taxon>Mamiellales</taxon>
        <taxon>Mamiellaceae</taxon>
        <taxon>Mantoniella</taxon>
    </lineage>
</organism>
<feature type="domain" description="TRNA-binding" evidence="14">
    <location>
        <begin position="781"/>
        <end position="884"/>
    </location>
</feature>
<evidence type="ECO:0000256" key="10">
    <source>
        <dbReference type="ARBA" id="ARBA00030904"/>
    </source>
</evidence>
<dbReference type="InterPro" id="IPR015413">
    <property type="entry name" value="Methionyl/Leucyl_tRNA_Synth"/>
</dbReference>
<dbReference type="Gene3D" id="1.10.730.10">
    <property type="entry name" value="Isoleucyl-tRNA Synthetase, Domain 1"/>
    <property type="match status" value="1"/>
</dbReference>
<dbReference type="Gene3D" id="2.170.220.10">
    <property type="match status" value="1"/>
</dbReference>
<dbReference type="GO" id="GO:0000049">
    <property type="term" value="F:tRNA binding"/>
    <property type="evidence" value="ECO:0007669"/>
    <property type="project" value="UniProtKB-UniRule"/>
</dbReference>
<evidence type="ECO:0000256" key="11">
    <source>
        <dbReference type="ARBA" id="ARBA00047364"/>
    </source>
</evidence>
<dbReference type="InterPro" id="IPR036282">
    <property type="entry name" value="Glutathione-S-Trfase_C_sf"/>
</dbReference>
<dbReference type="NCBIfam" id="TIGR00398">
    <property type="entry name" value="metG"/>
    <property type="match status" value="1"/>
</dbReference>
<dbReference type="Gene3D" id="1.20.1050.10">
    <property type="match status" value="1"/>
</dbReference>
<keyword evidence="9 13" id="KW-0030">Aminoacyl-tRNA synthetase</keyword>
<evidence type="ECO:0000256" key="2">
    <source>
        <dbReference type="ARBA" id="ARBA00022490"/>
    </source>
</evidence>
<dbReference type="NCBIfam" id="NF008900">
    <property type="entry name" value="PRK12267.1"/>
    <property type="match status" value="1"/>
</dbReference>
<evidence type="ECO:0000256" key="3">
    <source>
        <dbReference type="ARBA" id="ARBA00022555"/>
    </source>
</evidence>
<dbReference type="AlphaFoldDB" id="A0A7S0SG64"/>
<dbReference type="SUPFAM" id="SSF52374">
    <property type="entry name" value="Nucleotidylyl transferase"/>
    <property type="match status" value="1"/>
</dbReference>
<dbReference type="CDD" id="cd07957">
    <property type="entry name" value="Anticodon_Ia_Met"/>
    <property type="match status" value="1"/>
</dbReference>
<name>A0A7S0SG64_9CHLO</name>
<dbReference type="Gene3D" id="3.40.30.10">
    <property type="entry name" value="Glutaredoxin"/>
    <property type="match status" value="1"/>
</dbReference>
<gene>
    <name evidence="15" type="ORF">MANT1106_LOCUS6536</name>
</gene>
<evidence type="ECO:0000256" key="13">
    <source>
        <dbReference type="RuleBase" id="RU363039"/>
    </source>
</evidence>
<evidence type="ECO:0000256" key="12">
    <source>
        <dbReference type="PROSITE-ProRule" id="PRU00209"/>
    </source>
</evidence>
<dbReference type="EMBL" id="HBFC01011168">
    <property type="protein sequence ID" value="CAD8703854.1"/>
    <property type="molecule type" value="Transcribed_RNA"/>
</dbReference>
<evidence type="ECO:0000256" key="6">
    <source>
        <dbReference type="ARBA" id="ARBA00022840"/>
    </source>
</evidence>
<evidence type="ECO:0000259" key="14">
    <source>
        <dbReference type="PROSITE" id="PS50886"/>
    </source>
</evidence>
<accession>A0A7S0SG64</accession>
<keyword evidence="4 13" id="KW-0436">Ligase</keyword>
<dbReference type="PRINTS" id="PR01041">
    <property type="entry name" value="TRNASYNTHMET"/>
</dbReference>
<evidence type="ECO:0000256" key="8">
    <source>
        <dbReference type="ARBA" id="ARBA00022917"/>
    </source>
</evidence>
<dbReference type="InterPro" id="IPR012340">
    <property type="entry name" value="NA-bd_OB-fold"/>
</dbReference>
<dbReference type="GO" id="GO:0005524">
    <property type="term" value="F:ATP binding"/>
    <property type="evidence" value="ECO:0007669"/>
    <property type="project" value="UniProtKB-KW"/>
</dbReference>
<keyword evidence="3 12" id="KW-0820">tRNA-binding</keyword>
<dbReference type="Gene3D" id="2.40.50.140">
    <property type="entry name" value="Nucleic acid-binding proteins"/>
    <property type="match status" value="1"/>
</dbReference>
<dbReference type="CDD" id="cd00814">
    <property type="entry name" value="MetRS_core"/>
    <property type="match status" value="1"/>
</dbReference>
<evidence type="ECO:0000256" key="4">
    <source>
        <dbReference type="ARBA" id="ARBA00022598"/>
    </source>
</evidence>
<dbReference type="PROSITE" id="PS50886">
    <property type="entry name" value="TRBD"/>
    <property type="match status" value="1"/>
</dbReference>
<dbReference type="InterPro" id="IPR023457">
    <property type="entry name" value="Met-tRNA_synth_2"/>
</dbReference>
<dbReference type="SUPFAM" id="SSF47323">
    <property type="entry name" value="Anticodon-binding domain of a subclass of class I aminoacyl-tRNA synthetases"/>
    <property type="match status" value="1"/>
</dbReference>
<dbReference type="Pfam" id="PF09334">
    <property type="entry name" value="tRNA-synt_1g"/>
    <property type="match status" value="1"/>
</dbReference>
<reference evidence="15" key="1">
    <citation type="submission" date="2021-01" db="EMBL/GenBank/DDBJ databases">
        <authorList>
            <person name="Corre E."/>
            <person name="Pelletier E."/>
            <person name="Niang G."/>
            <person name="Scheremetjew M."/>
            <person name="Finn R."/>
            <person name="Kale V."/>
            <person name="Holt S."/>
            <person name="Cochrane G."/>
            <person name="Meng A."/>
            <person name="Brown T."/>
            <person name="Cohen L."/>
        </authorList>
    </citation>
    <scope>NUCLEOTIDE SEQUENCE</scope>
    <source>
        <strain evidence="15">SL-175</strain>
    </source>
</reference>
<dbReference type="InterPro" id="IPR014729">
    <property type="entry name" value="Rossmann-like_a/b/a_fold"/>
</dbReference>